<keyword evidence="4" id="KW-1185">Reference proteome</keyword>
<dbReference type="Proteomes" id="UP001301769">
    <property type="component" value="Unassembled WGS sequence"/>
</dbReference>
<feature type="compositionally biased region" description="Basic and acidic residues" evidence="1">
    <location>
        <begin position="246"/>
        <end position="258"/>
    </location>
</feature>
<protein>
    <submittedName>
        <fullName evidence="3">Uncharacterized protein</fullName>
    </submittedName>
</protein>
<feature type="compositionally biased region" description="Basic and acidic residues" evidence="1">
    <location>
        <begin position="108"/>
        <end position="126"/>
    </location>
</feature>
<dbReference type="AlphaFoldDB" id="A0AAN6Y2B6"/>
<evidence type="ECO:0000256" key="2">
    <source>
        <dbReference type="SAM" id="SignalP"/>
    </source>
</evidence>
<feature type="signal peptide" evidence="2">
    <location>
        <begin position="1"/>
        <end position="21"/>
    </location>
</feature>
<evidence type="ECO:0000256" key="1">
    <source>
        <dbReference type="SAM" id="MobiDB-lite"/>
    </source>
</evidence>
<accession>A0AAN6Y2B6</accession>
<proteinExistence type="predicted"/>
<reference evidence="3" key="1">
    <citation type="journal article" date="2023" name="Mol. Phylogenet. Evol.">
        <title>Genome-scale phylogeny and comparative genomics of the fungal order Sordariales.</title>
        <authorList>
            <person name="Hensen N."/>
            <person name="Bonometti L."/>
            <person name="Westerberg I."/>
            <person name="Brannstrom I.O."/>
            <person name="Guillou S."/>
            <person name="Cros-Aarteil S."/>
            <person name="Calhoun S."/>
            <person name="Haridas S."/>
            <person name="Kuo A."/>
            <person name="Mondo S."/>
            <person name="Pangilinan J."/>
            <person name="Riley R."/>
            <person name="LaButti K."/>
            <person name="Andreopoulos B."/>
            <person name="Lipzen A."/>
            <person name="Chen C."/>
            <person name="Yan M."/>
            <person name="Daum C."/>
            <person name="Ng V."/>
            <person name="Clum A."/>
            <person name="Steindorff A."/>
            <person name="Ohm R.A."/>
            <person name="Martin F."/>
            <person name="Silar P."/>
            <person name="Natvig D.O."/>
            <person name="Lalanne C."/>
            <person name="Gautier V."/>
            <person name="Ament-Velasquez S.L."/>
            <person name="Kruys A."/>
            <person name="Hutchinson M.I."/>
            <person name="Powell A.J."/>
            <person name="Barry K."/>
            <person name="Miller A.N."/>
            <person name="Grigoriev I.V."/>
            <person name="Debuchy R."/>
            <person name="Gladieux P."/>
            <person name="Hiltunen Thoren M."/>
            <person name="Johannesson H."/>
        </authorList>
    </citation>
    <scope>NUCLEOTIDE SEQUENCE</scope>
    <source>
        <strain evidence="3">PSN293</strain>
    </source>
</reference>
<comment type="caution">
    <text evidence="3">The sequence shown here is derived from an EMBL/GenBank/DDBJ whole genome shotgun (WGS) entry which is preliminary data.</text>
</comment>
<dbReference type="EMBL" id="MU858162">
    <property type="protein sequence ID" value="KAK4210926.1"/>
    <property type="molecule type" value="Genomic_DNA"/>
</dbReference>
<feature type="compositionally biased region" description="Polar residues" evidence="1">
    <location>
        <begin position="137"/>
        <end position="153"/>
    </location>
</feature>
<gene>
    <name evidence="3" type="ORF">QBC37DRAFT_402975</name>
</gene>
<sequence>MKSLSVSLLFGFSALVHHGLALPLPLLSDSGSIDTIDTANTCTVAASTKRPSCTRLSTSSGPQDLRKRDIDYRVGQAEQHYALPIHMNDGVKRRPSKNVNNHIMSRNYDGKDTKDGHRPKEGKKAGNSEQGEYLGIGTSSRKAQALSGESTPSAPGPGQVSEPQSKTYQFHQSLSHLPLSAYTTHSFCQTRCLSLHISQAELPEASGTPLPKGGMHPSPVTPSDFGRAGVTIISMLAFAATGYGDIGDKSRTRKKEQGSEPNIDPS</sequence>
<name>A0AAN6Y2B6_9PEZI</name>
<keyword evidence="2" id="KW-0732">Signal</keyword>
<evidence type="ECO:0000313" key="3">
    <source>
        <dbReference type="EMBL" id="KAK4210926.1"/>
    </source>
</evidence>
<reference evidence="3" key="2">
    <citation type="submission" date="2023-05" db="EMBL/GenBank/DDBJ databases">
        <authorList>
            <consortium name="Lawrence Berkeley National Laboratory"/>
            <person name="Steindorff A."/>
            <person name="Hensen N."/>
            <person name="Bonometti L."/>
            <person name="Westerberg I."/>
            <person name="Brannstrom I.O."/>
            <person name="Guillou S."/>
            <person name="Cros-Aarteil S."/>
            <person name="Calhoun S."/>
            <person name="Haridas S."/>
            <person name="Kuo A."/>
            <person name="Mondo S."/>
            <person name="Pangilinan J."/>
            <person name="Riley R."/>
            <person name="Labutti K."/>
            <person name="Andreopoulos B."/>
            <person name="Lipzen A."/>
            <person name="Chen C."/>
            <person name="Yanf M."/>
            <person name="Daum C."/>
            <person name="Ng V."/>
            <person name="Clum A."/>
            <person name="Ohm R."/>
            <person name="Martin F."/>
            <person name="Silar P."/>
            <person name="Natvig D."/>
            <person name="Lalanne C."/>
            <person name="Gautier V."/>
            <person name="Ament-Velasquez S.L."/>
            <person name="Kruys A."/>
            <person name="Hutchinson M.I."/>
            <person name="Powell A.J."/>
            <person name="Barry K."/>
            <person name="Miller A.N."/>
            <person name="Grigoriev I.V."/>
            <person name="Debuchy R."/>
            <person name="Gladieux P."/>
            <person name="Thoren M.H."/>
            <person name="Johannesson H."/>
        </authorList>
    </citation>
    <scope>NUCLEOTIDE SEQUENCE</scope>
    <source>
        <strain evidence="3">PSN293</strain>
    </source>
</reference>
<feature type="region of interest" description="Disordered" evidence="1">
    <location>
        <begin position="244"/>
        <end position="266"/>
    </location>
</feature>
<evidence type="ECO:0000313" key="4">
    <source>
        <dbReference type="Proteomes" id="UP001301769"/>
    </source>
</evidence>
<organism evidence="3 4">
    <name type="scientific">Rhypophila decipiens</name>
    <dbReference type="NCBI Taxonomy" id="261697"/>
    <lineage>
        <taxon>Eukaryota</taxon>
        <taxon>Fungi</taxon>
        <taxon>Dikarya</taxon>
        <taxon>Ascomycota</taxon>
        <taxon>Pezizomycotina</taxon>
        <taxon>Sordariomycetes</taxon>
        <taxon>Sordariomycetidae</taxon>
        <taxon>Sordariales</taxon>
        <taxon>Naviculisporaceae</taxon>
        <taxon>Rhypophila</taxon>
    </lineage>
</organism>
<feature type="region of interest" description="Disordered" evidence="1">
    <location>
        <begin position="89"/>
        <end position="166"/>
    </location>
</feature>
<feature type="chain" id="PRO_5042860182" evidence="2">
    <location>
        <begin position="22"/>
        <end position="266"/>
    </location>
</feature>